<dbReference type="Gene3D" id="3.60.15.10">
    <property type="entry name" value="Ribonuclease Z/Hydroxyacylglutathione hydrolase-like"/>
    <property type="match status" value="1"/>
</dbReference>
<dbReference type="RefSeq" id="WP_075065023.1">
    <property type="nucleotide sequence ID" value="NZ_LKAJ02000001.1"/>
</dbReference>
<dbReference type="InterPro" id="IPR001279">
    <property type="entry name" value="Metallo-B-lactamas"/>
</dbReference>
<keyword evidence="3 6" id="KW-0812">Transmembrane</keyword>
<dbReference type="AlphaFoldDB" id="A0A0Q9YQ51"/>
<feature type="transmembrane region" description="Helical" evidence="6">
    <location>
        <begin position="373"/>
        <end position="392"/>
    </location>
</feature>
<dbReference type="Pfam" id="PF00753">
    <property type="entry name" value="Lactamase_B"/>
    <property type="match status" value="1"/>
</dbReference>
<evidence type="ECO:0000256" key="4">
    <source>
        <dbReference type="ARBA" id="ARBA00022989"/>
    </source>
</evidence>
<feature type="transmembrane region" description="Helical" evidence="6">
    <location>
        <begin position="276"/>
        <end position="297"/>
    </location>
</feature>
<proteinExistence type="predicted"/>
<dbReference type="CDD" id="cd07731">
    <property type="entry name" value="ComA-like_MBL-fold"/>
    <property type="match status" value="1"/>
</dbReference>
<dbReference type="InterPro" id="IPR004797">
    <property type="entry name" value="Competence_ComEC/Rec2"/>
</dbReference>
<dbReference type="InterPro" id="IPR035681">
    <property type="entry name" value="ComA-like_MBL"/>
</dbReference>
<dbReference type="Pfam" id="PF13567">
    <property type="entry name" value="DUF4131"/>
    <property type="match status" value="1"/>
</dbReference>
<sequence>MLILFALGTLLGATLLNFFSTLPQIDYVVYGGISSSLLFVCISTNKLLLKRLSFFLLSSIVGFCFTYQHASTRLAWSLQPAYWGETLMVTGTVMGISQWYEQTLRFDLAVEEINHERIPATPKIRLYWSKANEWLKEGDKITATVKLQPPWHLANPGGFDQQKQFFIEEIRAVGKLVAIHSIQFCTQKSITRLRLYLNEQIAQILATKPLLGVIQATTLGLYKNIPPRQWQVFSMTGTTHAIAISGLHISLVALLFGGFVTWIARRVTVLTLLCPAKFYGAVAAMLSATLYCALAGFSIPSQRSLAMILVALFALVTRQKTLSWHLLALAWLGMGIVDPLATLQMGFWLSFGCVAALIYGSTQHHSMGRWQKWVMPQLVVFIGLFPLGVFFFRQAALLSPLANFITLPIINFLVIPPSLLALILLPLSSSLASLALNIAHEALFYTWLILEKIADCSWALWQPGTMPIFRCLLAFFGAVVLLGPKGLPGKMLGWFGFLPMIFYQPNLIPEGEFRLSVLDVGQGLAVVIQTRHHVLLYDVGPQYGSENDAGNRVIKPYLQAQQIKKIDSIIISHGDLDHRGGLNSLHPLLQGHILSSEPERLTQLAQYCVAPSAWEWDGVQFKILSPTAAGYKKRNDRSCVLKVMTQKQSVLLTGDIEKAAEQTLLATVPELISSSIIVVPHHGSLTSSSFEFVKQVAAKYALFPVGFNNRYGFPKTEILERYRKVGSENIVIAQSGAVIFQLNNKDELTPPIRWRDTSLKYWHTLVTSGE</sequence>
<dbReference type="EMBL" id="LKAJ01000001">
    <property type="protein sequence ID" value="KRG22848.1"/>
    <property type="molecule type" value="Genomic_DNA"/>
</dbReference>
<dbReference type="InterPro" id="IPR025405">
    <property type="entry name" value="DUF4131"/>
</dbReference>
<dbReference type="Proteomes" id="UP000051497">
    <property type="component" value="Unassembled WGS sequence"/>
</dbReference>
<dbReference type="InterPro" id="IPR004477">
    <property type="entry name" value="ComEC_N"/>
</dbReference>
<evidence type="ECO:0000313" key="8">
    <source>
        <dbReference type="EMBL" id="KRG22848.1"/>
    </source>
</evidence>
<dbReference type="GO" id="GO:0030420">
    <property type="term" value="P:establishment of competence for transformation"/>
    <property type="evidence" value="ECO:0007669"/>
    <property type="project" value="InterPro"/>
</dbReference>
<dbReference type="Pfam" id="PF03772">
    <property type="entry name" value="Competence"/>
    <property type="match status" value="1"/>
</dbReference>
<keyword evidence="10" id="KW-1185">Reference proteome</keyword>
<reference evidence="8" key="1">
    <citation type="submission" date="2015-09" db="EMBL/GenBank/DDBJ databases">
        <title>Draft Genome Sequences of Two Novel Amoeba-resistant Intranuclear Bacteria, Candidatus Berkiella cookevillensis and Candidatus Berkiella aquae.</title>
        <authorList>
            <person name="Mehari Y.T."/>
            <person name="Arivett B.A."/>
            <person name="Farone A.L."/>
            <person name="Gunderson J.H."/>
            <person name="Farone M.B."/>
        </authorList>
    </citation>
    <scope>NUCLEOTIDE SEQUENCE [LARGE SCALE GENOMIC DNA]</scope>
    <source>
        <strain evidence="8">HT99</strain>
    </source>
</reference>
<reference evidence="9" key="2">
    <citation type="journal article" date="2016" name="Genome Announc.">
        <title>Draft Genome Sequences of Two Novel Amoeba-Resistant Intranuclear Bacteria, 'Candidatus Berkiella cookevillensis' and 'Candidatus Berkiella aquae'.</title>
        <authorList>
            <person name="Mehari Y.T."/>
            <person name="Arivett B.A."/>
            <person name="Farone A.L."/>
            <person name="Gunderson J.H."/>
            <person name="Farone M.B."/>
        </authorList>
    </citation>
    <scope>NUCLEOTIDE SEQUENCE</scope>
    <source>
        <strain evidence="9">HT99</strain>
    </source>
</reference>
<dbReference type="SUPFAM" id="SSF56281">
    <property type="entry name" value="Metallo-hydrolase/oxidoreductase"/>
    <property type="match status" value="1"/>
</dbReference>
<accession>A0A0Q9YQ51</accession>
<feature type="domain" description="Metallo-beta-lactamase" evidence="7">
    <location>
        <begin position="522"/>
        <end position="682"/>
    </location>
</feature>
<evidence type="ECO:0000259" key="7">
    <source>
        <dbReference type="SMART" id="SM00849"/>
    </source>
</evidence>
<comment type="caution">
    <text evidence="8">The sequence shown here is derived from an EMBL/GenBank/DDBJ whole genome shotgun (WGS) entry which is preliminary data.</text>
</comment>
<organism evidence="8">
    <name type="scientific">Candidatus Berkiella aquae</name>
    <dbReference type="NCBI Taxonomy" id="295108"/>
    <lineage>
        <taxon>Bacteria</taxon>
        <taxon>Pseudomonadati</taxon>
        <taxon>Pseudomonadota</taxon>
        <taxon>Gammaproteobacteria</taxon>
        <taxon>Candidatus Berkiellales</taxon>
        <taxon>Candidatus Berkiellaceae</taxon>
        <taxon>Candidatus Berkiella</taxon>
    </lineage>
</organism>
<gene>
    <name evidence="8" type="ORF">HT99x_00389</name>
    <name evidence="9" type="ORF">HT99x_010150</name>
</gene>
<keyword evidence="2" id="KW-1003">Cell membrane</keyword>
<evidence type="ECO:0000256" key="5">
    <source>
        <dbReference type="ARBA" id="ARBA00023136"/>
    </source>
</evidence>
<protein>
    <submittedName>
        <fullName evidence="8">ComEC family competence protein</fullName>
    </submittedName>
    <submittedName>
        <fullName evidence="9">DNA internalization-related competence protein ComEC/Rec2</fullName>
    </submittedName>
</protein>
<evidence type="ECO:0000256" key="1">
    <source>
        <dbReference type="ARBA" id="ARBA00004651"/>
    </source>
</evidence>
<dbReference type="PANTHER" id="PTHR30619">
    <property type="entry name" value="DNA INTERNALIZATION/COMPETENCE PROTEIN COMEC/REC2"/>
    <property type="match status" value="1"/>
</dbReference>
<evidence type="ECO:0000256" key="2">
    <source>
        <dbReference type="ARBA" id="ARBA00022475"/>
    </source>
</evidence>
<dbReference type="PANTHER" id="PTHR30619:SF1">
    <property type="entry name" value="RECOMBINATION PROTEIN 2"/>
    <property type="match status" value="1"/>
</dbReference>
<dbReference type="EMBL" id="LKAJ02000001">
    <property type="protein sequence ID" value="MCS5711792.1"/>
    <property type="molecule type" value="Genomic_DNA"/>
</dbReference>
<name>A0A0Q9YQ51_9GAMM</name>
<feature type="transmembrane region" description="Helical" evidence="6">
    <location>
        <begin position="27"/>
        <end position="45"/>
    </location>
</feature>
<dbReference type="NCBIfam" id="TIGR00361">
    <property type="entry name" value="ComEC_Rec2"/>
    <property type="match status" value="1"/>
</dbReference>
<keyword evidence="4 6" id="KW-1133">Transmembrane helix</keyword>
<dbReference type="InterPro" id="IPR052159">
    <property type="entry name" value="Competence_DNA_uptake"/>
</dbReference>
<dbReference type="STRING" id="295108.HT99x_00389"/>
<keyword evidence="5 6" id="KW-0472">Membrane</keyword>
<dbReference type="OrthoDB" id="9761531at2"/>
<evidence type="ECO:0000313" key="9">
    <source>
        <dbReference type="EMBL" id="MCS5711792.1"/>
    </source>
</evidence>
<evidence type="ECO:0000313" key="10">
    <source>
        <dbReference type="Proteomes" id="UP000051497"/>
    </source>
</evidence>
<evidence type="ECO:0000256" key="6">
    <source>
        <dbReference type="SAM" id="Phobius"/>
    </source>
</evidence>
<feature type="transmembrane region" description="Helical" evidence="6">
    <location>
        <begin position="241"/>
        <end position="264"/>
    </location>
</feature>
<dbReference type="GO" id="GO:0005886">
    <property type="term" value="C:plasma membrane"/>
    <property type="evidence" value="ECO:0007669"/>
    <property type="project" value="UniProtKB-SubCell"/>
</dbReference>
<dbReference type="SMART" id="SM00849">
    <property type="entry name" value="Lactamase_B"/>
    <property type="match status" value="1"/>
</dbReference>
<dbReference type="NCBIfam" id="TIGR00360">
    <property type="entry name" value="ComEC_N-term"/>
    <property type="match status" value="1"/>
</dbReference>
<evidence type="ECO:0000256" key="3">
    <source>
        <dbReference type="ARBA" id="ARBA00022692"/>
    </source>
</evidence>
<comment type="subcellular location">
    <subcellularLocation>
        <location evidence="1">Cell membrane</location>
        <topology evidence="1">Multi-pass membrane protein</topology>
    </subcellularLocation>
</comment>
<feature type="transmembrane region" description="Helical" evidence="6">
    <location>
        <begin position="404"/>
        <end position="424"/>
    </location>
</feature>
<reference evidence="9" key="3">
    <citation type="submission" date="2021-06" db="EMBL/GenBank/DDBJ databases">
        <title>Genomic Description and Analysis of Intracellular Bacteria, Candidatus Berkiella cookevillensis and Candidatus Berkiella aquae.</title>
        <authorList>
            <person name="Kidane D.T."/>
            <person name="Mehari Y.T."/>
            <person name="Rice F.C."/>
            <person name="Arivett B.A."/>
            <person name="Farone A.L."/>
            <person name="Berk S.G."/>
            <person name="Farone M.B."/>
        </authorList>
    </citation>
    <scope>NUCLEOTIDE SEQUENCE</scope>
    <source>
        <strain evidence="9">HT99</strain>
    </source>
</reference>
<dbReference type="InterPro" id="IPR036866">
    <property type="entry name" value="RibonucZ/Hydroxyglut_hydro"/>
</dbReference>